<feature type="non-terminal residue" evidence="1">
    <location>
        <position position="192"/>
    </location>
</feature>
<gene>
    <name evidence="1" type="ORF">EJB05_11938</name>
</gene>
<evidence type="ECO:0000313" key="1">
    <source>
        <dbReference type="EMBL" id="TVU38559.1"/>
    </source>
</evidence>
<organism evidence="1 2">
    <name type="scientific">Eragrostis curvula</name>
    <name type="common">weeping love grass</name>
    <dbReference type="NCBI Taxonomy" id="38414"/>
    <lineage>
        <taxon>Eukaryota</taxon>
        <taxon>Viridiplantae</taxon>
        <taxon>Streptophyta</taxon>
        <taxon>Embryophyta</taxon>
        <taxon>Tracheophyta</taxon>
        <taxon>Spermatophyta</taxon>
        <taxon>Magnoliopsida</taxon>
        <taxon>Liliopsida</taxon>
        <taxon>Poales</taxon>
        <taxon>Poaceae</taxon>
        <taxon>PACMAD clade</taxon>
        <taxon>Chloridoideae</taxon>
        <taxon>Eragrostideae</taxon>
        <taxon>Eragrostidinae</taxon>
        <taxon>Eragrostis</taxon>
    </lineage>
</organism>
<feature type="non-terminal residue" evidence="1">
    <location>
        <position position="1"/>
    </location>
</feature>
<dbReference type="AlphaFoldDB" id="A0A5J9VQS1"/>
<dbReference type="Proteomes" id="UP000324897">
    <property type="component" value="Chromosome 4"/>
</dbReference>
<comment type="caution">
    <text evidence="1">The sequence shown here is derived from an EMBL/GenBank/DDBJ whole genome shotgun (WGS) entry which is preliminary data.</text>
</comment>
<dbReference type="Gramene" id="TVU38559">
    <property type="protein sequence ID" value="TVU38559"/>
    <property type="gene ID" value="EJB05_11938"/>
</dbReference>
<dbReference type="PANTHER" id="PTHR31264:SF3">
    <property type="entry name" value="OS07G0554100 PROTEIN"/>
    <property type="match status" value="1"/>
</dbReference>
<name>A0A5J9VQS1_9POAL</name>
<evidence type="ECO:0008006" key="3">
    <source>
        <dbReference type="Google" id="ProtNLM"/>
    </source>
</evidence>
<dbReference type="PANTHER" id="PTHR31264">
    <property type="entry name" value="OS07G0554500 PROTEIN-RELATED"/>
    <property type="match status" value="1"/>
</dbReference>
<dbReference type="EMBL" id="RWGY01000007">
    <property type="protein sequence ID" value="TVU38559.1"/>
    <property type="molecule type" value="Genomic_DNA"/>
</dbReference>
<sequence length="192" mass="21914">MTTTIMMMIPSCRTSRQCQILPPIPHYDCYEDLDELDVDAIFAPCAEENDEASFRVIGIVHNQYKFGVLIFDSVSGSWTVGASASWEALSLSNERGYPLLRPFYVYGTLYWKVYEMNKLLKLDIDRMVFSTVNLPLGHDKQHVGIVEAGGGRIGMFSCTVDPKSLIYYYYNSMQKEDQKDNEWGIKDIIPLP</sequence>
<keyword evidence="2" id="KW-1185">Reference proteome</keyword>
<proteinExistence type="predicted"/>
<accession>A0A5J9VQS1</accession>
<evidence type="ECO:0000313" key="2">
    <source>
        <dbReference type="Proteomes" id="UP000324897"/>
    </source>
</evidence>
<reference evidence="1 2" key="1">
    <citation type="journal article" date="2019" name="Sci. Rep.">
        <title>A high-quality genome of Eragrostis curvula grass provides insights into Poaceae evolution and supports new strategies to enhance forage quality.</title>
        <authorList>
            <person name="Carballo J."/>
            <person name="Santos B.A.C.M."/>
            <person name="Zappacosta D."/>
            <person name="Garbus I."/>
            <person name="Selva J.P."/>
            <person name="Gallo C.A."/>
            <person name="Diaz A."/>
            <person name="Albertini E."/>
            <person name="Caccamo M."/>
            <person name="Echenique V."/>
        </authorList>
    </citation>
    <scope>NUCLEOTIDE SEQUENCE [LARGE SCALE GENOMIC DNA]</scope>
    <source>
        <strain evidence="2">cv. Victoria</strain>
        <tissue evidence="1">Leaf</tissue>
    </source>
</reference>
<protein>
    <recommendedName>
        <fullName evidence="3">F-box associated domain-containing protein</fullName>
    </recommendedName>
</protein>